<reference evidence="3 4" key="1">
    <citation type="submission" date="2016-10" db="EMBL/GenBank/DDBJ databases">
        <authorList>
            <person name="de Groot N.N."/>
        </authorList>
    </citation>
    <scope>NUCLEOTIDE SEQUENCE [LARGE SCALE GENOMIC DNA]</scope>
    <source>
        <strain evidence="3 4">DSM 527</strain>
    </source>
</reference>
<name>A0A1G7NP53_CHIFI</name>
<evidence type="ECO:0000259" key="2">
    <source>
        <dbReference type="Pfam" id="PF20239"/>
    </source>
</evidence>
<dbReference type="InterPro" id="IPR007627">
    <property type="entry name" value="RNA_pol_sigma70_r2"/>
</dbReference>
<dbReference type="InterPro" id="IPR046531">
    <property type="entry name" value="DUF6596"/>
</dbReference>
<accession>A0A1G7NP53</accession>
<dbReference type="PANTHER" id="PTHR47756:SF2">
    <property type="entry name" value="BLL6612 PROTEIN"/>
    <property type="match status" value="1"/>
</dbReference>
<dbReference type="Gene3D" id="1.10.10.10">
    <property type="entry name" value="Winged helix-like DNA-binding domain superfamily/Winged helix DNA-binding domain"/>
    <property type="match status" value="1"/>
</dbReference>
<feature type="domain" description="DUF6596" evidence="2">
    <location>
        <begin position="180"/>
        <end position="278"/>
    </location>
</feature>
<dbReference type="Proteomes" id="UP000199045">
    <property type="component" value="Unassembled WGS sequence"/>
</dbReference>
<dbReference type="Pfam" id="PF20239">
    <property type="entry name" value="DUF6596"/>
    <property type="match status" value="1"/>
</dbReference>
<gene>
    <name evidence="3" type="ORF">SAMN04488121_102878</name>
</gene>
<protein>
    <submittedName>
        <fullName evidence="3">RNA polymerase, sigma subunit, ECF family</fullName>
    </submittedName>
</protein>
<dbReference type="OrthoDB" id="9780299at2"/>
<evidence type="ECO:0000259" key="1">
    <source>
        <dbReference type="Pfam" id="PF04542"/>
    </source>
</evidence>
<dbReference type="RefSeq" id="WP_089831588.1">
    <property type="nucleotide sequence ID" value="NZ_FNBN01000002.1"/>
</dbReference>
<dbReference type="InterPro" id="IPR013325">
    <property type="entry name" value="RNA_pol_sigma_r2"/>
</dbReference>
<dbReference type="SUPFAM" id="SSF88946">
    <property type="entry name" value="Sigma2 domain of RNA polymerase sigma factors"/>
    <property type="match status" value="1"/>
</dbReference>
<dbReference type="SUPFAM" id="SSF88659">
    <property type="entry name" value="Sigma3 and sigma4 domains of RNA polymerase sigma factors"/>
    <property type="match status" value="1"/>
</dbReference>
<dbReference type="EMBL" id="FNBN01000002">
    <property type="protein sequence ID" value="SDF75707.1"/>
    <property type="molecule type" value="Genomic_DNA"/>
</dbReference>
<dbReference type="Pfam" id="PF04542">
    <property type="entry name" value="Sigma70_r2"/>
    <property type="match status" value="1"/>
</dbReference>
<dbReference type="GO" id="GO:0003700">
    <property type="term" value="F:DNA-binding transcription factor activity"/>
    <property type="evidence" value="ECO:0007669"/>
    <property type="project" value="InterPro"/>
</dbReference>
<dbReference type="AlphaFoldDB" id="A0A1G7NP53"/>
<dbReference type="PANTHER" id="PTHR47756">
    <property type="entry name" value="BLL6612 PROTEIN-RELATED"/>
    <property type="match status" value="1"/>
</dbReference>
<sequence length="407" mass="46157">MELLPHLFRTEYSKIVAVLCHSYGLDHIEIAEDIASETFLKAAEVWSSKGLPPHPTAWLYTVAKNQTKDYFKRQAIFNNRVKGMLETETSHPVEAIEFTDALIADSQLAMIFSVCHPGNAPQSQICLALQILCGFSVEEIAGTFLTGTETIKKRLHRARTTLRNNQFQIRDLTETAIQSRLDTVLKTIYLLFNEGYFSRTGNQAIRKDLCSEAVRLAVLLAEHPITNTPQVNALLALLYFQSSRLDARINDQGEAILFNQQDKSSWNQGFIDKGNHFLILACQGNQLSKYHLEAAIAYWHTTPNDTDKWQHIFYLYDQLLLIDQSPMVALNRAFVVSKLWGQDKAIQEVEQLALHDNSHYHSLLGYLYAGINTTVAISHYNTAIALSKSRMEKQTLAKAIKQLQDTR</sequence>
<dbReference type="Gene3D" id="1.10.1740.10">
    <property type="match status" value="1"/>
</dbReference>
<evidence type="ECO:0000313" key="4">
    <source>
        <dbReference type="Proteomes" id="UP000199045"/>
    </source>
</evidence>
<feature type="domain" description="RNA polymerase sigma-70 region 2" evidence="1">
    <location>
        <begin position="12"/>
        <end position="75"/>
    </location>
</feature>
<dbReference type="InterPro" id="IPR013324">
    <property type="entry name" value="RNA_pol_sigma_r3/r4-like"/>
</dbReference>
<dbReference type="GO" id="GO:0006352">
    <property type="term" value="P:DNA-templated transcription initiation"/>
    <property type="evidence" value="ECO:0007669"/>
    <property type="project" value="InterPro"/>
</dbReference>
<dbReference type="STRING" id="104663.SAMN04488121_102878"/>
<dbReference type="InterPro" id="IPR036388">
    <property type="entry name" value="WH-like_DNA-bd_sf"/>
</dbReference>
<organism evidence="3 4">
    <name type="scientific">Chitinophaga filiformis</name>
    <name type="common">Myxococcus filiformis</name>
    <name type="synonym">Flexibacter filiformis</name>
    <dbReference type="NCBI Taxonomy" id="104663"/>
    <lineage>
        <taxon>Bacteria</taxon>
        <taxon>Pseudomonadati</taxon>
        <taxon>Bacteroidota</taxon>
        <taxon>Chitinophagia</taxon>
        <taxon>Chitinophagales</taxon>
        <taxon>Chitinophagaceae</taxon>
        <taxon>Chitinophaga</taxon>
    </lineage>
</organism>
<evidence type="ECO:0000313" key="3">
    <source>
        <dbReference type="EMBL" id="SDF75707.1"/>
    </source>
</evidence>
<proteinExistence type="predicted"/>